<reference evidence="16 17" key="1">
    <citation type="submission" date="2024-09" db="EMBL/GenBank/DDBJ databases">
        <authorList>
            <person name="Sun Q."/>
            <person name="Mori K."/>
        </authorList>
    </citation>
    <scope>NUCLEOTIDE SEQUENCE [LARGE SCALE GENOMIC DNA]</scope>
    <source>
        <strain evidence="16 17">CCM 7415</strain>
    </source>
</reference>
<evidence type="ECO:0000256" key="6">
    <source>
        <dbReference type="ARBA" id="ARBA00022617"/>
    </source>
</evidence>
<dbReference type="InterPro" id="IPR011577">
    <property type="entry name" value="Cyt_b561_bac/Ni-Hgenase"/>
</dbReference>
<dbReference type="InterPro" id="IPR006471">
    <property type="entry name" value="Formate_DH_gsu"/>
</dbReference>
<dbReference type="RefSeq" id="WP_019952929.1">
    <property type="nucleotide sequence ID" value="NZ_JBHLVX010000003.1"/>
</dbReference>
<feature type="transmembrane region" description="Helical" evidence="14">
    <location>
        <begin position="21"/>
        <end position="45"/>
    </location>
</feature>
<dbReference type="EMBL" id="JBHLVX010000003">
    <property type="protein sequence ID" value="MFC0266566.1"/>
    <property type="molecule type" value="Genomic_DNA"/>
</dbReference>
<accession>A0ABV6FYU2</accession>
<keyword evidence="9" id="KW-0249">Electron transport</keyword>
<dbReference type="Proteomes" id="UP001589814">
    <property type="component" value="Unassembled WGS sequence"/>
</dbReference>
<keyword evidence="7 14" id="KW-0812">Transmembrane</keyword>
<keyword evidence="4" id="KW-0813">Transport</keyword>
<feature type="domain" description="Cytochrome b561 bacterial/Ni-hydrogenase" evidence="15">
    <location>
        <begin position="11"/>
        <end position="188"/>
    </location>
</feature>
<feature type="transmembrane region" description="Helical" evidence="14">
    <location>
        <begin position="57"/>
        <end position="75"/>
    </location>
</feature>
<feature type="transmembrane region" description="Helical" evidence="14">
    <location>
        <begin position="117"/>
        <end position="137"/>
    </location>
</feature>
<comment type="similarity">
    <text evidence="3">Belongs to the formate dehydrogenase gamma subunit family.</text>
</comment>
<feature type="compositionally biased region" description="Basic and acidic residues" evidence="13">
    <location>
        <begin position="209"/>
        <end position="225"/>
    </location>
</feature>
<comment type="caution">
    <text evidence="16">The sequence shown here is derived from an EMBL/GenBank/DDBJ whole genome shotgun (WGS) entry which is preliminary data.</text>
</comment>
<name>A0ABV6FYU2_9GAMM</name>
<keyword evidence="6" id="KW-0349">Heme</keyword>
<evidence type="ECO:0000256" key="4">
    <source>
        <dbReference type="ARBA" id="ARBA00022448"/>
    </source>
</evidence>
<feature type="region of interest" description="Disordered" evidence="13">
    <location>
        <begin position="205"/>
        <end position="241"/>
    </location>
</feature>
<dbReference type="NCBIfam" id="TIGR01583">
    <property type="entry name" value="formate-DH-gamm"/>
    <property type="match status" value="1"/>
</dbReference>
<organism evidence="16 17">
    <name type="scientific">Kushneria aurantia</name>
    <dbReference type="NCBI Taxonomy" id="504092"/>
    <lineage>
        <taxon>Bacteria</taxon>
        <taxon>Pseudomonadati</taxon>
        <taxon>Pseudomonadota</taxon>
        <taxon>Gammaproteobacteria</taxon>
        <taxon>Oceanospirillales</taxon>
        <taxon>Halomonadaceae</taxon>
        <taxon>Kushneria</taxon>
    </lineage>
</organism>
<keyword evidence="10 14" id="KW-1133">Transmembrane helix</keyword>
<evidence type="ECO:0000256" key="1">
    <source>
        <dbReference type="ARBA" id="ARBA00001971"/>
    </source>
</evidence>
<keyword evidence="5" id="KW-1003">Cell membrane</keyword>
<evidence type="ECO:0000256" key="12">
    <source>
        <dbReference type="ARBA" id="ARBA00023136"/>
    </source>
</evidence>
<keyword evidence="16" id="KW-0560">Oxidoreductase</keyword>
<dbReference type="InterPro" id="IPR051817">
    <property type="entry name" value="FDH_cytochrome_b556_subunit"/>
</dbReference>
<evidence type="ECO:0000256" key="2">
    <source>
        <dbReference type="ARBA" id="ARBA00004651"/>
    </source>
</evidence>
<feature type="transmembrane region" description="Helical" evidence="14">
    <location>
        <begin position="149"/>
        <end position="178"/>
    </location>
</feature>
<dbReference type="PANTHER" id="PTHR30074">
    <property type="entry name" value="FORMATE DEHYDROGENASE, NITRATE-INDUCIBLE, CYTOCHROME B556 FDN SUBUNIT"/>
    <property type="match status" value="1"/>
</dbReference>
<evidence type="ECO:0000256" key="10">
    <source>
        <dbReference type="ARBA" id="ARBA00022989"/>
    </source>
</evidence>
<evidence type="ECO:0000256" key="8">
    <source>
        <dbReference type="ARBA" id="ARBA00022723"/>
    </source>
</evidence>
<dbReference type="EC" id="1.17.1.9" evidence="16"/>
<dbReference type="SUPFAM" id="SSF81342">
    <property type="entry name" value="Transmembrane di-heme cytochromes"/>
    <property type="match status" value="1"/>
</dbReference>
<dbReference type="PANTHER" id="PTHR30074:SF5">
    <property type="entry name" value="FORMATE DEHYDROGENASE, NITRATE-INDUCIBLE, CYTOCHROME B556(FDN) SUBUNIT"/>
    <property type="match status" value="1"/>
</dbReference>
<evidence type="ECO:0000256" key="11">
    <source>
        <dbReference type="ARBA" id="ARBA00023004"/>
    </source>
</evidence>
<keyword evidence="12 14" id="KW-0472">Membrane</keyword>
<evidence type="ECO:0000256" key="14">
    <source>
        <dbReference type="SAM" id="Phobius"/>
    </source>
</evidence>
<dbReference type="InterPro" id="IPR016174">
    <property type="entry name" value="Di-haem_cyt_TM"/>
</dbReference>
<evidence type="ECO:0000256" key="5">
    <source>
        <dbReference type="ARBA" id="ARBA00022475"/>
    </source>
</evidence>
<keyword evidence="11" id="KW-0408">Iron</keyword>
<dbReference type="Gene3D" id="1.20.950.20">
    <property type="entry name" value="Transmembrane di-heme cytochromes, Chain C"/>
    <property type="match status" value="1"/>
</dbReference>
<evidence type="ECO:0000256" key="9">
    <source>
        <dbReference type="ARBA" id="ARBA00022982"/>
    </source>
</evidence>
<evidence type="ECO:0000256" key="3">
    <source>
        <dbReference type="ARBA" id="ARBA00010747"/>
    </source>
</evidence>
<evidence type="ECO:0000256" key="7">
    <source>
        <dbReference type="ARBA" id="ARBA00022692"/>
    </source>
</evidence>
<dbReference type="Pfam" id="PF01292">
    <property type="entry name" value="Ni_hydr_CYTB"/>
    <property type="match status" value="1"/>
</dbReference>
<evidence type="ECO:0000259" key="15">
    <source>
        <dbReference type="Pfam" id="PF01292"/>
    </source>
</evidence>
<sequence length="241" mass="27510">MSIRKQKTMQRYGPGTRANHWGMAIAFILLALSGLAFFQPQFFFLSNTLGGPVWARVLHPFIGVVLFMLFVIIAVRQYRHNLLMENDVKWMKQIGDVLNNRDDNLPPIGKYNPGQKMVFWALVVSIPVLLLTGVIMWRPWFAGFFPIPLIRFASLVHALAAFVAIATIIVHIYAAIWVKGSIRAMTRGRVTHAWAKHHHPLWYEEEMEKPEQRAGEEGKEQHDSQLNRSMESPGHDGRTSG</sequence>
<keyword evidence="8" id="KW-0479">Metal-binding</keyword>
<comment type="subcellular location">
    <subcellularLocation>
        <location evidence="2">Cell membrane</location>
        <topology evidence="2">Multi-pass membrane protein</topology>
    </subcellularLocation>
</comment>
<evidence type="ECO:0000256" key="13">
    <source>
        <dbReference type="SAM" id="MobiDB-lite"/>
    </source>
</evidence>
<evidence type="ECO:0000313" key="16">
    <source>
        <dbReference type="EMBL" id="MFC0266566.1"/>
    </source>
</evidence>
<proteinExistence type="inferred from homology"/>
<keyword evidence="17" id="KW-1185">Reference proteome</keyword>
<gene>
    <name evidence="16" type="ORF">ACFFHW_00905</name>
</gene>
<dbReference type="GO" id="GO:0008863">
    <property type="term" value="F:formate dehydrogenase (NAD+) activity"/>
    <property type="evidence" value="ECO:0007669"/>
    <property type="project" value="UniProtKB-EC"/>
</dbReference>
<comment type="cofactor">
    <cofactor evidence="1">
        <name>heme</name>
        <dbReference type="ChEBI" id="CHEBI:30413"/>
    </cofactor>
</comment>
<protein>
    <submittedName>
        <fullName evidence="16">Formate dehydrogenase subunit gamma</fullName>
        <ecNumber evidence="16">1.17.1.9</ecNumber>
    </submittedName>
</protein>
<evidence type="ECO:0000313" key="17">
    <source>
        <dbReference type="Proteomes" id="UP001589814"/>
    </source>
</evidence>